<dbReference type="PIRSF" id="PIRSF004911">
    <property type="entry name" value="DUF160"/>
    <property type="match status" value="1"/>
</dbReference>
<dbReference type="HOGENOM" id="CLU_032161_2_0_5"/>
<dbReference type="InterPro" id="IPR022447">
    <property type="entry name" value="Lys_aminomutase-rel"/>
</dbReference>
<dbReference type="PROSITE" id="PS51918">
    <property type="entry name" value="RADICAL_SAM"/>
    <property type="match status" value="1"/>
</dbReference>
<dbReference type="PANTHER" id="PTHR30538">
    <property type="entry name" value="LYSINE 2,3-AMINOMUTASE-RELATED"/>
    <property type="match status" value="1"/>
</dbReference>
<accession>C6XKD3</accession>
<reference evidence="15" key="1">
    <citation type="journal article" date="2011" name="J. Bacteriol.">
        <title>Genome sequences of eight morphologically diverse alphaproteobacteria.</title>
        <authorList>
            <consortium name="US DOE Joint Genome Institute"/>
            <person name="Brown P.J."/>
            <person name="Kysela D.T."/>
            <person name="Buechlein A."/>
            <person name="Hemmerich C."/>
            <person name="Brun Y.V."/>
        </authorList>
    </citation>
    <scope>NUCLEOTIDE SEQUENCE [LARGE SCALE GENOMIC DNA]</scope>
    <source>
        <strain evidence="15">ATCC 49814 / DSM 5838 / IFAM 1418</strain>
    </source>
</reference>
<feature type="binding site" evidence="11">
    <location>
        <position position="106"/>
    </location>
    <ligand>
        <name>[4Fe-4S] cluster</name>
        <dbReference type="ChEBI" id="CHEBI:49883"/>
        <note>4Fe-4S-S-AdoMet</note>
    </ligand>
</feature>
<dbReference type="GO" id="GO:0046872">
    <property type="term" value="F:metal ion binding"/>
    <property type="evidence" value="ECO:0007669"/>
    <property type="project" value="UniProtKB-KW"/>
</dbReference>
<gene>
    <name evidence="14" type="ordered locus">Hbal_0029</name>
</gene>
<evidence type="ECO:0000256" key="10">
    <source>
        <dbReference type="ARBA" id="ARBA00023235"/>
    </source>
</evidence>
<feature type="binding site" evidence="11">
    <location>
        <position position="109"/>
    </location>
    <ligand>
        <name>[4Fe-4S] cluster</name>
        <dbReference type="ChEBI" id="CHEBI:49883"/>
        <note>4Fe-4S-S-AdoMet</note>
    </ligand>
</feature>
<keyword evidence="9 11" id="KW-0411">Iron-sulfur</keyword>
<evidence type="ECO:0000256" key="8">
    <source>
        <dbReference type="ARBA" id="ARBA00023004"/>
    </source>
</evidence>
<dbReference type="SUPFAM" id="SSF102114">
    <property type="entry name" value="Radical SAM enzymes"/>
    <property type="match status" value="1"/>
</dbReference>
<evidence type="ECO:0000256" key="12">
    <source>
        <dbReference type="PIRSR" id="PIRSR603739-50"/>
    </source>
</evidence>
<dbReference type="STRING" id="582402.Hbal_0029"/>
<keyword evidence="6 11" id="KW-0479">Metal-binding</keyword>
<keyword evidence="5" id="KW-0949">S-adenosyl-L-methionine</keyword>
<keyword evidence="10 14" id="KW-0413">Isomerase</keyword>
<dbReference type="NCBIfam" id="TIGR03822">
    <property type="entry name" value="AblA_like_2"/>
    <property type="match status" value="1"/>
</dbReference>
<evidence type="ECO:0000313" key="14">
    <source>
        <dbReference type="EMBL" id="ACT57731.1"/>
    </source>
</evidence>
<dbReference type="KEGG" id="hba:Hbal_0029"/>
<evidence type="ECO:0000259" key="13">
    <source>
        <dbReference type="PROSITE" id="PS51918"/>
    </source>
</evidence>
<protein>
    <submittedName>
        <fullName evidence="14">Lysine 2,3-aminomutase YodO family protein</fullName>
        <ecNumber evidence="14">5.4.3.2</ecNumber>
    </submittedName>
</protein>
<evidence type="ECO:0000256" key="11">
    <source>
        <dbReference type="PIRSR" id="PIRSR004911-1"/>
    </source>
</evidence>
<evidence type="ECO:0000256" key="7">
    <source>
        <dbReference type="ARBA" id="ARBA00022898"/>
    </source>
</evidence>
<comment type="cofactor">
    <cofactor evidence="2">
        <name>[4Fe-4S] cluster</name>
        <dbReference type="ChEBI" id="CHEBI:49883"/>
    </cofactor>
</comment>
<dbReference type="Gene3D" id="3.20.20.70">
    <property type="entry name" value="Aldolase class I"/>
    <property type="match status" value="1"/>
</dbReference>
<dbReference type="EC" id="5.4.3.2" evidence="14"/>
<dbReference type="SFLD" id="SFLDS00029">
    <property type="entry name" value="Radical_SAM"/>
    <property type="match status" value="1"/>
</dbReference>
<proteinExistence type="inferred from homology"/>
<keyword evidence="15" id="KW-1185">Reference proteome</keyword>
<evidence type="ECO:0000256" key="9">
    <source>
        <dbReference type="ARBA" id="ARBA00023014"/>
    </source>
</evidence>
<feature type="modified residue" description="N6-(pyridoxal phosphate)lysine" evidence="12">
    <location>
        <position position="316"/>
    </location>
</feature>
<dbReference type="OrthoDB" id="9768064at2"/>
<organism evidence="14 15">
    <name type="scientific">Hirschia baltica (strain ATCC 49814 / DSM 5838 / IFAM 1418)</name>
    <dbReference type="NCBI Taxonomy" id="582402"/>
    <lineage>
        <taxon>Bacteria</taxon>
        <taxon>Pseudomonadati</taxon>
        <taxon>Pseudomonadota</taxon>
        <taxon>Alphaproteobacteria</taxon>
        <taxon>Hyphomonadales</taxon>
        <taxon>Hyphomonadaceae</taxon>
        <taxon>Hirschia</taxon>
    </lineage>
</organism>
<dbReference type="EMBL" id="CP001678">
    <property type="protein sequence ID" value="ACT57731.1"/>
    <property type="molecule type" value="Genomic_DNA"/>
</dbReference>
<keyword evidence="4 11" id="KW-0004">4Fe-4S</keyword>
<dbReference type="Pfam" id="PF04055">
    <property type="entry name" value="Radical_SAM"/>
    <property type="match status" value="1"/>
</dbReference>
<dbReference type="eggNOG" id="COG1509">
    <property type="taxonomic scope" value="Bacteria"/>
</dbReference>
<dbReference type="InterPro" id="IPR003739">
    <property type="entry name" value="Lys_aminomutase/Glu_NH3_mut"/>
</dbReference>
<dbReference type="RefSeq" id="WP_012777889.1">
    <property type="nucleotide sequence ID" value="NC_012982.1"/>
</dbReference>
<dbReference type="PANTHER" id="PTHR30538:SF1">
    <property type="entry name" value="L-LYSINE 2,3-AMINOMUTASE"/>
    <property type="match status" value="1"/>
</dbReference>
<evidence type="ECO:0000256" key="3">
    <source>
        <dbReference type="ARBA" id="ARBA00008703"/>
    </source>
</evidence>
<keyword evidence="8" id="KW-0408">Iron</keyword>
<dbReference type="NCBIfam" id="TIGR00238">
    <property type="entry name" value="KamA family radical SAM protein"/>
    <property type="match status" value="1"/>
</dbReference>
<sequence>MTKTLKSAQDFKNLGITSPEITQNIDTVSTKYAVAMTTELADCVKNPSSDDPVLRQFLPLIDELTTLPEEREDPIGDWPNTPVEGIVHRHKDRVLLKIVSICPVYCRFCFRREMVGPDKDNMLRPEQLDAAIDYIANHPEIWEVILTGGDPMMLSPRRARELTQRLEAIPHVKIIRWHTRMPVAKPDIVTAEYAQAIKSSTKSVFVALHANHANEFSNAAKQACANLIDAGIPMVSQSVLLKGVNDNLDALSDLMRTFVENRIRPYYLHHPDFAPGTSHFRVSVEEGQKLVQGLRNTLSGLCTPTYVVDIPGGVSKAIATPSDAREIDGQLSLRGQDGQWRAYPPSEK</sequence>
<evidence type="ECO:0000256" key="5">
    <source>
        <dbReference type="ARBA" id="ARBA00022691"/>
    </source>
</evidence>
<feature type="domain" description="Radical SAM core" evidence="13">
    <location>
        <begin position="88"/>
        <end position="301"/>
    </location>
</feature>
<dbReference type="Proteomes" id="UP000002745">
    <property type="component" value="Chromosome"/>
</dbReference>
<dbReference type="GO" id="GO:0050066">
    <property type="term" value="F:L-lysine 2,3-aminomutase activity"/>
    <property type="evidence" value="ECO:0007669"/>
    <property type="project" value="UniProtKB-EC"/>
</dbReference>
<comment type="similarity">
    <text evidence="3">Belongs to the radical SAM superfamily. KamA family.</text>
</comment>
<dbReference type="GO" id="GO:0051539">
    <property type="term" value="F:4 iron, 4 sulfur cluster binding"/>
    <property type="evidence" value="ECO:0007669"/>
    <property type="project" value="UniProtKB-KW"/>
</dbReference>
<name>C6XKD3_HIRBI</name>
<evidence type="ECO:0000256" key="1">
    <source>
        <dbReference type="ARBA" id="ARBA00001933"/>
    </source>
</evidence>
<evidence type="ECO:0000256" key="6">
    <source>
        <dbReference type="ARBA" id="ARBA00022723"/>
    </source>
</evidence>
<dbReference type="InterPro" id="IPR058240">
    <property type="entry name" value="rSAM_sf"/>
</dbReference>
<evidence type="ECO:0000256" key="4">
    <source>
        <dbReference type="ARBA" id="ARBA00022485"/>
    </source>
</evidence>
<dbReference type="InterPro" id="IPR013785">
    <property type="entry name" value="Aldolase_TIM"/>
</dbReference>
<dbReference type="CDD" id="cd01335">
    <property type="entry name" value="Radical_SAM"/>
    <property type="match status" value="1"/>
</dbReference>
<evidence type="ECO:0000256" key="2">
    <source>
        <dbReference type="ARBA" id="ARBA00001966"/>
    </source>
</evidence>
<dbReference type="AlphaFoldDB" id="C6XKD3"/>
<dbReference type="InterPro" id="IPR007197">
    <property type="entry name" value="rSAM"/>
</dbReference>
<evidence type="ECO:0000313" key="15">
    <source>
        <dbReference type="Proteomes" id="UP000002745"/>
    </source>
</evidence>
<feature type="binding site" evidence="11">
    <location>
        <position position="102"/>
    </location>
    <ligand>
        <name>[4Fe-4S] cluster</name>
        <dbReference type="ChEBI" id="CHEBI:49883"/>
        <note>4Fe-4S-S-AdoMet</note>
    </ligand>
</feature>
<comment type="cofactor">
    <cofactor evidence="1 12">
        <name>pyridoxal 5'-phosphate</name>
        <dbReference type="ChEBI" id="CHEBI:597326"/>
    </cofactor>
</comment>
<keyword evidence="7 12" id="KW-0663">Pyridoxal phosphate</keyword>